<dbReference type="InterPro" id="IPR001638">
    <property type="entry name" value="Solute-binding_3/MltF_N"/>
</dbReference>
<comment type="caution">
    <text evidence="2">The sequence shown here is derived from an EMBL/GenBank/DDBJ whole genome shotgun (WGS) entry which is preliminary data.</text>
</comment>
<gene>
    <name evidence="2" type="ORF">C2134_00765</name>
</gene>
<organism evidence="2 3">
    <name type="scientific">Chromobacterium sinusclupearum</name>
    <dbReference type="NCBI Taxonomy" id="2077146"/>
    <lineage>
        <taxon>Bacteria</taxon>
        <taxon>Pseudomonadati</taxon>
        <taxon>Pseudomonadota</taxon>
        <taxon>Betaproteobacteria</taxon>
        <taxon>Neisseriales</taxon>
        <taxon>Chromobacteriaceae</taxon>
        <taxon>Chromobacterium</taxon>
    </lineage>
</organism>
<reference evidence="2 3" key="1">
    <citation type="submission" date="2018-01" db="EMBL/GenBank/DDBJ databases">
        <title>Genomic Sequence of Chromobacterium MWU13-2610 from wild cranberry bogs within the Cape Cod National Seashore.</title>
        <authorList>
            <person name="O'Hara-Hanley K."/>
            <person name="Soby S."/>
            <person name="Harrison A."/>
        </authorList>
    </citation>
    <scope>NUCLEOTIDE SEQUENCE [LARGE SCALE GENOMIC DNA]</scope>
    <source>
        <strain evidence="2 3">MWU13-2610</strain>
    </source>
</reference>
<dbReference type="Gene3D" id="3.40.190.10">
    <property type="entry name" value="Periplasmic binding protein-like II"/>
    <property type="match status" value="2"/>
</dbReference>
<dbReference type="EMBL" id="PPTF01000002">
    <property type="protein sequence ID" value="POB00632.1"/>
    <property type="molecule type" value="Genomic_DNA"/>
</dbReference>
<dbReference type="Proteomes" id="UP000236416">
    <property type="component" value="Unassembled WGS sequence"/>
</dbReference>
<dbReference type="AlphaFoldDB" id="A0A2K4MU33"/>
<evidence type="ECO:0000259" key="1">
    <source>
        <dbReference type="Pfam" id="PF00497"/>
    </source>
</evidence>
<feature type="domain" description="Solute-binding protein family 3/N-terminal" evidence="1">
    <location>
        <begin position="41"/>
        <end position="251"/>
    </location>
</feature>
<protein>
    <recommendedName>
        <fullName evidence="1">Solute-binding protein family 3/N-terminal domain-containing protein</fullName>
    </recommendedName>
</protein>
<sequence>MKNGLDIAMTHPSLAASIIFILIRSIDSCASPAPLNLYYYDRPPFHFIASDGSVSGSVATITEKILNQANVSYIWKQAPALRILSILRQDHDYSCSPGWYKTSEREKFYNFSLPIYVGKPLVAVTRADFKAPETITAANLFSLPGINIVYKKGMVIGDYLSDIISRVPTDQVHIVTLEEVGKLKMIQAGHFDLTLLTEEEADYFKNNLTIFFNLKIIKMPDVPGGDKRFILCSKAVPAATMEKINATIKRLKLP</sequence>
<proteinExistence type="predicted"/>
<evidence type="ECO:0000313" key="2">
    <source>
        <dbReference type="EMBL" id="POB00632.1"/>
    </source>
</evidence>
<evidence type="ECO:0000313" key="3">
    <source>
        <dbReference type="Proteomes" id="UP000236416"/>
    </source>
</evidence>
<accession>A0A2K4MU33</accession>
<name>A0A2K4MU33_9NEIS</name>
<dbReference type="SUPFAM" id="SSF53850">
    <property type="entry name" value="Periplasmic binding protein-like II"/>
    <property type="match status" value="1"/>
</dbReference>
<keyword evidence="3" id="KW-1185">Reference proteome</keyword>
<dbReference type="Pfam" id="PF00497">
    <property type="entry name" value="SBP_bac_3"/>
    <property type="match status" value="1"/>
</dbReference>